<dbReference type="AlphaFoldDB" id="A0A239PBV5"/>
<dbReference type="SUPFAM" id="SSF54913">
    <property type="entry name" value="GlnB-like"/>
    <property type="match status" value="1"/>
</dbReference>
<reference evidence="2 3" key="1">
    <citation type="submission" date="2017-06" db="EMBL/GenBank/DDBJ databases">
        <authorList>
            <person name="Kim H.J."/>
            <person name="Triplett B.A."/>
        </authorList>
    </citation>
    <scope>NUCLEOTIDE SEQUENCE [LARGE SCALE GENOMIC DNA]</scope>
    <source>
        <strain evidence="2 3">CGMCC 4.5593</strain>
    </source>
</reference>
<dbReference type="Proteomes" id="UP000198362">
    <property type="component" value="Unassembled WGS sequence"/>
</dbReference>
<sequence length="66" mass="6916">MTVSIVRSRVEAELAVGLLRSHGLRATYVTDDAGGQEPQLQQDGVRVLVAPADAAEARSILADVGD</sequence>
<accession>A0A239PBV5</accession>
<dbReference type="InterPro" id="IPR011322">
    <property type="entry name" value="N-reg_PII-like_a/b"/>
</dbReference>
<keyword evidence="3" id="KW-1185">Reference proteome</keyword>
<dbReference type="EMBL" id="FZPH01000017">
    <property type="protein sequence ID" value="SNT64597.1"/>
    <property type="molecule type" value="Genomic_DNA"/>
</dbReference>
<feature type="domain" description="DUF2007" evidence="1">
    <location>
        <begin position="7"/>
        <end position="64"/>
    </location>
</feature>
<organism evidence="2 3">
    <name type="scientific">Asanoa hainanensis</name>
    <dbReference type="NCBI Taxonomy" id="560556"/>
    <lineage>
        <taxon>Bacteria</taxon>
        <taxon>Bacillati</taxon>
        <taxon>Actinomycetota</taxon>
        <taxon>Actinomycetes</taxon>
        <taxon>Micromonosporales</taxon>
        <taxon>Micromonosporaceae</taxon>
        <taxon>Asanoa</taxon>
    </lineage>
</organism>
<protein>
    <submittedName>
        <fullName evidence="2">Putative signal transducing protein</fullName>
    </submittedName>
</protein>
<gene>
    <name evidence="2" type="ORF">SAMN05421812_117125</name>
</gene>
<evidence type="ECO:0000313" key="3">
    <source>
        <dbReference type="Proteomes" id="UP000198362"/>
    </source>
</evidence>
<dbReference type="InterPro" id="IPR018551">
    <property type="entry name" value="DUF2007"/>
</dbReference>
<name>A0A239PBV5_9ACTN</name>
<dbReference type="Pfam" id="PF09413">
    <property type="entry name" value="DUF2007"/>
    <property type="match status" value="1"/>
</dbReference>
<evidence type="ECO:0000313" key="2">
    <source>
        <dbReference type="EMBL" id="SNT64597.1"/>
    </source>
</evidence>
<proteinExistence type="predicted"/>
<evidence type="ECO:0000259" key="1">
    <source>
        <dbReference type="Pfam" id="PF09413"/>
    </source>
</evidence>